<dbReference type="GO" id="GO:0003677">
    <property type="term" value="F:DNA binding"/>
    <property type="evidence" value="ECO:0007669"/>
    <property type="project" value="UniProtKB-KW"/>
</dbReference>
<dbReference type="OrthoDB" id="9782219at2"/>
<dbReference type="InterPro" id="IPR011991">
    <property type="entry name" value="ArsR-like_HTH"/>
</dbReference>
<evidence type="ECO:0000313" key="5">
    <source>
        <dbReference type="EMBL" id="SDX79537.1"/>
    </source>
</evidence>
<keyword evidence="1" id="KW-0805">Transcription regulation</keyword>
<dbReference type="Gene3D" id="1.10.10.10">
    <property type="entry name" value="Winged helix-like DNA-binding domain superfamily/Winged helix DNA-binding domain"/>
    <property type="match status" value="1"/>
</dbReference>
<dbReference type="Proteomes" id="UP000199118">
    <property type="component" value="Unassembled WGS sequence"/>
</dbReference>
<name>A0A1H3ELU4_9RHOB</name>
<dbReference type="RefSeq" id="WP_092684757.1">
    <property type="nucleotide sequence ID" value="NZ_FNMZ01000010.1"/>
</dbReference>
<evidence type="ECO:0000256" key="3">
    <source>
        <dbReference type="ARBA" id="ARBA00023163"/>
    </source>
</evidence>
<dbReference type="PANTHER" id="PTHR33204:SF18">
    <property type="entry name" value="TRANSCRIPTIONAL REGULATORY PROTEIN"/>
    <property type="match status" value="1"/>
</dbReference>
<dbReference type="PANTHER" id="PTHR33204">
    <property type="entry name" value="TRANSCRIPTIONAL REGULATOR, MARR FAMILY"/>
    <property type="match status" value="1"/>
</dbReference>
<keyword evidence="2" id="KW-0238">DNA-binding</keyword>
<organism evidence="5 6">
    <name type="scientific">Albimonas donghaensis</name>
    <dbReference type="NCBI Taxonomy" id="356660"/>
    <lineage>
        <taxon>Bacteria</taxon>
        <taxon>Pseudomonadati</taxon>
        <taxon>Pseudomonadota</taxon>
        <taxon>Alphaproteobacteria</taxon>
        <taxon>Rhodobacterales</taxon>
        <taxon>Paracoccaceae</taxon>
        <taxon>Albimonas</taxon>
    </lineage>
</organism>
<dbReference type="InterPro" id="IPR002577">
    <property type="entry name" value="HTH_HxlR"/>
</dbReference>
<dbReference type="Pfam" id="PF01638">
    <property type="entry name" value="HxlR"/>
    <property type="match status" value="1"/>
</dbReference>
<evidence type="ECO:0000256" key="1">
    <source>
        <dbReference type="ARBA" id="ARBA00023015"/>
    </source>
</evidence>
<accession>A0A1H3ELU4</accession>
<dbReference type="EMBL" id="FNMZ01000010">
    <property type="protein sequence ID" value="SDX79537.1"/>
    <property type="molecule type" value="Genomic_DNA"/>
</dbReference>
<feature type="domain" description="HTH hxlR-type" evidence="4">
    <location>
        <begin position="11"/>
        <end position="108"/>
    </location>
</feature>
<dbReference type="SUPFAM" id="SSF46785">
    <property type="entry name" value="Winged helix' DNA-binding domain"/>
    <property type="match status" value="1"/>
</dbReference>
<reference evidence="5 6" key="1">
    <citation type="submission" date="2016-10" db="EMBL/GenBank/DDBJ databases">
        <authorList>
            <person name="de Groot N.N."/>
        </authorList>
    </citation>
    <scope>NUCLEOTIDE SEQUENCE [LARGE SCALE GENOMIC DNA]</scope>
    <source>
        <strain evidence="5 6">DSM 17890</strain>
    </source>
</reference>
<keyword evidence="3" id="KW-0804">Transcription</keyword>
<dbReference type="AlphaFoldDB" id="A0A1H3ELU4"/>
<dbReference type="CDD" id="cd00090">
    <property type="entry name" value="HTH_ARSR"/>
    <property type="match status" value="1"/>
</dbReference>
<proteinExistence type="predicted"/>
<keyword evidence="6" id="KW-1185">Reference proteome</keyword>
<evidence type="ECO:0000256" key="2">
    <source>
        <dbReference type="ARBA" id="ARBA00023125"/>
    </source>
</evidence>
<gene>
    <name evidence="5" type="ORF">SAMN05444336_11084</name>
</gene>
<evidence type="ECO:0000313" key="6">
    <source>
        <dbReference type="Proteomes" id="UP000199118"/>
    </source>
</evidence>
<sequence length="170" mass="19237">MSRADLTRDACTFARAAELLGDPWTLLALRELFLGTRRFDDFQRQTGASPHLLSQRLKRLEAEGIVARRRYSLRPPRDEYRLTAQGRDLWPVVVALKGWGDRWRPAEEADAPPPMRLRHRGCGRPTEPCMTCSECGEPMAARDSIVEVSDAWAEARAARALPRDRAPRSG</sequence>
<dbReference type="PROSITE" id="PS51118">
    <property type="entry name" value="HTH_HXLR"/>
    <property type="match status" value="1"/>
</dbReference>
<protein>
    <submittedName>
        <fullName evidence="5">Transcriptional regulator, HxlR family</fullName>
    </submittedName>
</protein>
<dbReference type="STRING" id="356660.SAMN05444336_11084"/>
<dbReference type="InterPro" id="IPR036388">
    <property type="entry name" value="WH-like_DNA-bd_sf"/>
</dbReference>
<dbReference type="GO" id="GO:0006355">
    <property type="term" value="P:regulation of DNA-templated transcription"/>
    <property type="evidence" value="ECO:0007669"/>
    <property type="project" value="UniProtKB-ARBA"/>
</dbReference>
<evidence type="ECO:0000259" key="4">
    <source>
        <dbReference type="PROSITE" id="PS51118"/>
    </source>
</evidence>
<dbReference type="InterPro" id="IPR036390">
    <property type="entry name" value="WH_DNA-bd_sf"/>
</dbReference>